<dbReference type="EMBL" id="JAINUG010000061">
    <property type="protein sequence ID" value="KAJ8402833.1"/>
    <property type="molecule type" value="Genomic_DNA"/>
</dbReference>
<keyword evidence="3" id="KW-1185">Reference proteome</keyword>
<sequence length="96" mass="9878">MGVCAAAAGFVWGFPQAHLESIWGNAGQAPRPRAGAGPPHTPGRACAPGRPPPSAAAKPHRAPANDSAVSEICLLFGRGSRSIPGHRVQSPRRRVS</sequence>
<name>A0AAD7SHW7_9TELE</name>
<accession>A0AAD7SHW7</accession>
<evidence type="ECO:0000313" key="3">
    <source>
        <dbReference type="Proteomes" id="UP001221898"/>
    </source>
</evidence>
<dbReference type="Proteomes" id="UP001221898">
    <property type="component" value="Unassembled WGS sequence"/>
</dbReference>
<reference evidence="2" key="1">
    <citation type="journal article" date="2023" name="Science">
        <title>Genome structures resolve the early diversification of teleost fishes.</title>
        <authorList>
            <person name="Parey E."/>
            <person name="Louis A."/>
            <person name="Montfort J."/>
            <person name="Bouchez O."/>
            <person name="Roques C."/>
            <person name="Iampietro C."/>
            <person name="Lluch J."/>
            <person name="Castinel A."/>
            <person name="Donnadieu C."/>
            <person name="Desvignes T."/>
            <person name="Floi Bucao C."/>
            <person name="Jouanno E."/>
            <person name="Wen M."/>
            <person name="Mejri S."/>
            <person name="Dirks R."/>
            <person name="Jansen H."/>
            <person name="Henkel C."/>
            <person name="Chen W.J."/>
            <person name="Zahm M."/>
            <person name="Cabau C."/>
            <person name="Klopp C."/>
            <person name="Thompson A.W."/>
            <person name="Robinson-Rechavi M."/>
            <person name="Braasch I."/>
            <person name="Lecointre G."/>
            <person name="Bobe J."/>
            <person name="Postlethwait J.H."/>
            <person name="Berthelot C."/>
            <person name="Roest Crollius H."/>
            <person name="Guiguen Y."/>
        </authorList>
    </citation>
    <scope>NUCLEOTIDE SEQUENCE</scope>
    <source>
        <strain evidence="2">NC1722</strain>
    </source>
</reference>
<feature type="region of interest" description="Disordered" evidence="1">
    <location>
        <begin position="25"/>
        <end position="64"/>
    </location>
</feature>
<protein>
    <submittedName>
        <fullName evidence="2">Uncharacterized protein</fullName>
    </submittedName>
</protein>
<dbReference type="AlphaFoldDB" id="A0AAD7SHW7"/>
<comment type="caution">
    <text evidence="2">The sequence shown here is derived from an EMBL/GenBank/DDBJ whole genome shotgun (WGS) entry which is preliminary data.</text>
</comment>
<proteinExistence type="predicted"/>
<gene>
    <name evidence="2" type="ORF">AAFF_G00361470</name>
</gene>
<organism evidence="2 3">
    <name type="scientific">Aldrovandia affinis</name>
    <dbReference type="NCBI Taxonomy" id="143900"/>
    <lineage>
        <taxon>Eukaryota</taxon>
        <taxon>Metazoa</taxon>
        <taxon>Chordata</taxon>
        <taxon>Craniata</taxon>
        <taxon>Vertebrata</taxon>
        <taxon>Euteleostomi</taxon>
        <taxon>Actinopterygii</taxon>
        <taxon>Neopterygii</taxon>
        <taxon>Teleostei</taxon>
        <taxon>Notacanthiformes</taxon>
        <taxon>Halosauridae</taxon>
        <taxon>Aldrovandia</taxon>
    </lineage>
</organism>
<evidence type="ECO:0000256" key="1">
    <source>
        <dbReference type="SAM" id="MobiDB-lite"/>
    </source>
</evidence>
<evidence type="ECO:0000313" key="2">
    <source>
        <dbReference type="EMBL" id="KAJ8402833.1"/>
    </source>
</evidence>
<feature type="compositionally biased region" description="Low complexity" evidence="1">
    <location>
        <begin position="25"/>
        <end position="48"/>
    </location>
</feature>